<dbReference type="InterPro" id="IPR000276">
    <property type="entry name" value="GPCR_Rhodpsn"/>
</dbReference>
<evidence type="ECO:0000256" key="3">
    <source>
        <dbReference type="ARBA" id="ARBA00022989"/>
    </source>
</evidence>
<keyword evidence="7 8" id="KW-0807">Transducer</keyword>
<dbReference type="Proteomes" id="UP001159427">
    <property type="component" value="Unassembled WGS sequence"/>
</dbReference>
<comment type="similarity">
    <text evidence="8">Belongs to the G-protein coupled receptor 1 family.</text>
</comment>
<evidence type="ECO:0000256" key="7">
    <source>
        <dbReference type="ARBA" id="ARBA00023224"/>
    </source>
</evidence>
<dbReference type="SUPFAM" id="SSF81321">
    <property type="entry name" value="Family A G protein-coupled receptor-like"/>
    <property type="match status" value="1"/>
</dbReference>
<comment type="subcellular location">
    <subcellularLocation>
        <location evidence="1">Membrane</location>
        <topology evidence="1">Multi-pass membrane protein</topology>
    </subcellularLocation>
</comment>
<comment type="caution">
    <text evidence="11">The sequence shown here is derived from an EMBL/GenBank/DDBJ whole genome shotgun (WGS) entry which is preliminary data.</text>
</comment>
<feature type="transmembrane region" description="Helical" evidence="9">
    <location>
        <begin position="249"/>
        <end position="268"/>
    </location>
</feature>
<dbReference type="CDD" id="cd00637">
    <property type="entry name" value="7tm_classA_rhodopsin-like"/>
    <property type="match status" value="1"/>
</dbReference>
<keyword evidence="12" id="KW-1185">Reference proteome</keyword>
<proteinExistence type="inferred from homology"/>
<feature type="transmembrane region" description="Helical" evidence="9">
    <location>
        <begin position="197"/>
        <end position="223"/>
    </location>
</feature>
<dbReference type="EMBL" id="CALNXI010000410">
    <property type="protein sequence ID" value="CAH3026548.1"/>
    <property type="molecule type" value="Genomic_DNA"/>
</dbReference>
<keyword evidence="4 8" id="KW-0297">G-protein coupled receptor</keyword>
<keyword evidence="6 8" id="KW-0675">Receptor</keyword>
<evidence type="ECO:0000256" key="8">
    <source>
        <dbReference type="RuleBase" id="RU000688"/>
    </source>
</evidence>
<evidence type="ECO:0000256" key="2">
    <source>
        <dbReference type="ARBA" id="ARBA00022692"/>
    </source>
</evidence>
<dbReference type="PANTHER" id="PTHR24243">
    <property type="entry name" value="G-PROTEIN COUPLED RECEPTOR"/>
    <property type="match status" value="1"/>
</dbReference>
<feature type="transmembrane region" description="Helical" evidence="9">
    <location>
        <begin position="146"/>
        <end position="168"/>
    </location>
</feature>
<evidence type="ECO:0000256" key="5">
    <source>
        <dbReference type="ARBA" id="ARBA00023136"/>
    </source>
</evidence>
<dbReference type="Pfam" id="PF00001">
    <property type="entry name" value="7tm_1"/>
    <property type="match status" value="1"/>
</dbReference>
<evidence type="ECO:0000256" key="6">
    <source>
        <dbReference type="ARBA" id="ARBA00023170"/>
    </source>
</evidence>
<dbReference type="PRINTS" id="PR00237">
    <property type="entry name" value="GPCRRHODOPSN"/>
</dbReference>
<feature type="transmembrane region" description="Helical" evidence="9">
    <location>
        <begin position="30"/>
        <end position="50"/>
    </location>
</feature>
<dbReference type="PANTHER" id="PTHR24243:SF208">
    <property type="entry name" value="PYROKININ-1 RECEPTOR"/>
    <property type="match status" value="1"/>
</dbReference>
<keyword evidence="5 9" id="KW-0472">Membrane</keyword>
<dbReference type="PROSITE" id="PS50262">
    <property type="entry name" value="G_PROTEIN_RECEP_F1_2"/>
    <property type="match status" value="1"/>
</dbReference>
<feature type="domain" description="G-protein coupled receptors family 1 profile" evidence="10">
    <location>
        <begin position="42"/>
        <end position="308"/>
    </location>
</feature>
<evidence type="ECO:0000259" key="10">
    <source>
        <dbReference type="PROSITE" id="PS50262"/>
    </source>
</evidence>
<reference evidence="11 12" key="1">
    <citation type="submission" date="2022-05" db="EMBL/GenBank/DDBJ databases">
        <authorList>
            <consortium name="Genoscope - CEA"/>
            <person name="William W."/>
        </authorList>
    </citation>
    <scope>NUCLEOTIDE SEQUENCE [LARGE SCALE GENOMIC DNA]</scope>
</reference>
<evidence type="ECO:0000256" key="4">
    <source>
        <dbReference type="ARBA" id="ARBA00023040"/>
    </source>
</evidence>
<evidence type="ECO:0000256" key="9">
    <source>
        <dbReference type="SAM" id="Phobius"/>
    </source>
</evidence>
<keyword evidence="3 9" id="KW-1133">Transmembrane helix</keyword>
<keyword evidence="2 8" id="KW-0812">Transmembrane</keyword>
<feature type="transmembrane region" description="Helical" evidence="9">
    <location>
        <begin position="288"/>
        <end position="311"/>
    </location>
</feature>
<name>A0ABN8MDP7_9CNID</name>
<protein>
    <recommendedName>
        <fullName evidence="10">G-protein coupled receptors family 1 profile domain-containing protein</fullName>
    </recommendedName>
</protein>
<gene>
    <name evidence="11" type="ORF">PEVE_00029393</name>
</gene>
<evidence type="ECO:0000313" key="11">
    <source>
        <dbReference type="EMBL" id="CAH3026548.1"/>
    </source>
</evidence>
<dbReference type="PROSITE" id="PS00237">
    <property type="entry name" value="G_PROTEIN_RECEP_F1_1"/>
    <property type="match status" value="1"/>
</dbReference>
<accession>A0ABN8MDP7</accession>
<sequence length="361" mass="41182">MNLTVLVQNASFPQCETTNETADSKAGKTVAYAIIMLMSLMGNFAIVLVIYKTPRLRTTTNFLIANMAVSDLLLPLFAMPRTMTAVYFGANRWMIPGSFGLVTCKLAALFQDVSTAVSTQSLVLIAADRYYNVFSPVKAAVMSFKAVKITISLVWFIAVLLHSPYFYIYRIYVRDGKAYCLLNWSPPFPDDNQAQKIYFVLLYILLFILPLCTIASLYSAVILRLKRHQIPGQHLNENARKLREKRNRAVLQLSVVIVIVFVLCWTPFTTYAFLKFFKWNLPFCGSKHTVFIVYFVAHSISAINPCVYFLFSSSYRQGLKEVFSCFFCDVSSSRVFPVIGDEELEMRARARTFSTRDFRHL</sequence>
<dbReference type="Gene3D" id="1.20.1070.10">
    <property type="entry name" value="Rhodopsin 7-helix transmembrane proteins"/>
    <property type="match status" value="1"/>
</dbReference>
<dbReference type="SMART" id="SM01381">
    <property type="entry name" value="7TM_GPCR_Srsx"/>
    <property type="match status" value="1"/>
</dbReference>
<organism evidence="11 12">
    <name type="scientific">Porites evermanni</name>
    <dbReference type="NCBI Taxonomy" id="104178"/>
    <lineage>
        <taxon>Eukaryota</taxon>
        <taxon>Metazoa</taxon>
        <taxon>Cnidaria</taxon>
        <taxon>Anthozoa</taxon>
        <taxon>Hexacorallia</taxon>
        <taxon>Scleractinia</taxon>
        <taxon>Fungiina</taxon>
        <taxon>Poritidae</taxon>
        <taxon>Porites</taxon>
    </lineage>
</organism>
<dbReference type="InterPro" id="IPR017452">
    <property type="entry name" value="GPCR_Rhodpsn_7TM"/>
</dbReference>
<evidence type="ECO:0000313" key="12">
    <source>
        <dbReference type="Proteomes" id="UP001159427"/>
    </source>
</evidence>
<evidence type="ECO:0000256" key="1">
    <source>
        <dbReference type="ARBA" id="ARBA00004141"/>
    </source>
</evidence>